<gene>
    <name evidence="1" type="ORF">FUG_LOCUS421388</name>
</gene>
<reference evidence="1" key="1">
    <citation type="submission" date="2019-04" db="EMBL/GenBank/DDBJ databases">
        <authorList>
            <person name="Melise S."/>
            <person name="Noan J."/>
            <person name="Okalmin O."/>
        </authorList>
    </citation>
    <scope>NUCLEOTIDE SEQUENCE</scope>
    <source>
        <strain evidence="1">FN9</strain>
    </source>
</reference>
<evidence type="ECO:0000313" key="1">
    <source>
        <dbReference type="EMBL" id="VIO60948.1"/>
    </source>
</evidence>
<accession>A0A4E9DZ20</accession>
<sequence>MLTSNKVTRASKNFTKLIKPQVLSHDLFTPLNSAHYIYLHAFNYTLTMTSLSPRLSRVAQSAVQSITMSQMSQMLDQTRTSRASHSLFPAFGRAPMQHSLFPSIYRHQVRTQHTTPTVRQRMSYQLDREIQKKHFDYGGLKGESHQIRSSSHDVLILSQLKQTFVFYAMELFSFQSWAL</sequence>
<dbReference type="AlphaFoldDB" id="A0A4E9DZ20"/>
<protein>
    <submittedName>
        <fullName evidence="1">Uncharacterized protein</fullName>
    </submittedName>
</protein>
<dbReference type="EMBL" id="CAAKMV010000149">
    <property type="protein sequence ID" value="VIO60948.1"/>
    <property type="molecule type" value="Genomic_DNA"/>
</dbReference>
<name>A0A4E9DZ20_GIBZA</name>
<organism evidence="1">
    <name type="scientific">Gibberella zeae</name>
    <name type="common">Wheat head blight fungus</name>
    <name type="synonym">Fusarium graminearum</name>
    <dbReference type="NCBI Taxonomy" id="5518"/>
    <lineage>
        <taxon>Eukaryota</taxon>
        <taxon>Fungi</taxon>
        <taxon>Dikarya</taxon>
        <taxon>Ascomycota</taxon>
        <taxon>Pezizomycotina</taxon>
        <taxon>Sordariomycetes</taxon>
        <taxon>Hypocreomycetidae</taxon>
        <taxon>Hypocreales</taxon>
        <taxon>Nectriaceae</taxon>
        <taxon>Fusarium</taxon>
    </lineage>
</organism>
<proteinExistence type="predicted"/>